<accession>A0AAV3Z431</accession>
<dbReference type="Proteomes" id="UP000735302">
    <property type="component" value="Unassembled WGS sequence"/>
</dbReference>
<protein>
    <submittedName>
        <fullName evidence="1">Uncharacterized protein</fullName>
    </submittedName>
</protein>
<organism evidence="1 2">
    <name type="scientific">Plakobranchus ocellatus</name>
    <dbReference type="NCBI Taxonomy" id="259542"/>
    <lineage>
        <taxon>Eukaryota</taxon>
        <taxon>Metazoa</taxon>
        <taxon>Spiralia</taxon>
        <taxon>Lophotrochozoa</taxon>
        <taxon>Mollusca</taxon>
        <taxon>Gastropoda</taxon>
        <taxon>Heterobranchia</taxon>
        <taxon>Euthyneura</taxon>
        <taxon>Panpulmonata</taxon>
        <taxon>Sacoglossa</taxon>
        <taxon>Placobranchoidea</taxon>
        <taxon>Plakobranchidae</taxon>
        <taxon>Plakobranchus</taxon>
    </lineage>
</organism>
<gene>
    <name evidence="1" type="ORF">PoB_001584100</name>
</gene>
<name>A0AAV3Z431_9GAST</name>
<comment type="caution">
    <text evidence="1">The sequence shown here is derived from an EMBL/GenBank/DDBJ whole genome shotgun (WGS) entry which is preliminary data.</text>
</comment>
<proteinExistence type="predicted"/>
<evidence type="ECO:0000313" key="1">
    <source>
        <dbReference type="EMBL" id="GFN89335.1"/>
    </source>
</evidence>
<dbReference type="EMBL" id="BLXT01001930">
    <property type="protein sequence ID" value="GFN89335.1"/>
    <property type="molecule type" value="Genomic_DNA"/>
</dbReference>
<reference evidence="1 2" key="1">
    <citation type="journal article" date="2021" name="Elife">
        <title>Chloroplast acquisition without the gene transfer in kleptoplastic sea slugs, Plakobranchus ocellatus.</title>
        <authorList>
            <person name="Maeda T."/>
            <person name="Takahashi S."/>
            <person name="Yoshida T."/>
            <person name="Shimamura S."/>
            <person name="Takaki Y."/>
            <person name="Nagai Y."/>
            <person name="Toyoda A."/>
            <person name="Suzuki Y."/>
            <person name="Arimoto A."/>
            <person name="Ishii H."/>
            <person name="Satoh N."/>
            <person name="Nishiyama T."/>
            <person name="Hasebe M."/>
            <person name="Maruyama T."/>
            <person name="Minagawa J."/>
            <person name="Obokata J."/>
            <person name="Shigenobu S."/>
        </authorList>
    </citation>
    <scope>NUCLEOTIDE SEQUENCE [LARGE SCALE GENOMIC DNA]</scope>
</reference>
<keyword evidence="2" id="KW-1185">Reference proteome</keyword>
<sequence length="126" mass="14095">MLHHILASVPPTGKAPKDAQVLTREKIPLQFTGKVTLPQPPSTARSDCRKSGRRVNKVFLESPAKADTRNSSSGALPEEGHIKHQSVQYVLLAPQSSRFFMLHLIQIDVDDTFFFLSFYLLEGHIN</sequence>
<dbReference type="AlphaFoldDB" id="A0AAV3Z431"/>
<evidence type="ECO:0000313" key="2">
    <source>
        <dbReference type="Proteomes" id="UP000735302"/>
    </source>
</evidence>